<reference evidence="1" key="1">
    <citation type="submission" date="2021-02" db="EMBL/GenBank/DDBJ databases">
        <authorList>
            <person name="Dougan E. K."/>
            <person name="Rhodes N."/>
            <person name="Thang M."/>
            <person name="Chan C."/>
        </authorList>
    </citation>
    <scope>NUCLEOTIDE SEQUENCE</scope>
</reference>
<name>A0A813DSU5_POLGL</name>
<feature type="non-terminal residue" evidence="1">
    <location>
        <position position="142"/>
    </location>
</feature>
<organism evidence="1 2">
    <name type="scientific">Polarella glacialis</name>
    <name type="common">Dinoflagellate</name>
    <dbReference type="NCBI Taxonomy" id="89957"/>
    <lineage>
        <taxon>Eukaryota</taxon>
        <taxon>Sar</taxon>
        <taxon>Alveolata</taxon>
        <taxon>Dinophyceae</taxon>
        <taxon>Suessiales</taxon>
        <taxon>Suessiaceae</taxon>
        <taxon>Polarella</taxon>
    </lineage>
</organism>
<accession>A0A813DSU5</accession>
<protein>
    <submittedName>
        <fullName evidence="1">Uncharacterized protein</fullName>
    </submittedName>
</protein>
<sequence length="142" mass="15090">ASLAGWTQGYAWQCTSPSPNSASSFAAAVLAELQALSGRAERLEAEGAVSSRRQQELSRELYKYSQSQADCAAGAAEVHSQCLEFSTKLGEMQALAASAASRAEEASEKWHESCKGLDSRIEGLELTCQRLKFAATEAAAVI</sequence>
<feature type="non-terminal residue" evidence="1">
    <location>
        <position position="1"/>
    </location>
</feature>
<gene>
    <name evidence="1" type="ORF">PGLA1383_LOCUS7261</name>
</gene>
<proteinExistence type="predicted"/>
<dbReference type="AlphaFoldDB" id="A0A813DSU5"/>
<comment type="caution">
    <text evidence="1">The sequence shown here is derived from an EMBL/GenBank/DDBJ whole genome shotgun (WGS) entry which is preliminary data.</text>
</comment>
<dbReference type="Proteomes" id="UP000654075">
    <property type="component" value="Unassembled WGS sequence"/>
</dbReference>
<keyword evidence="2" id="KW-1185">Reference proteome</keyword>
<evidence type="ECO:0000313" key="2">
    <source>
        <dbReference type="Proteomes" id="UP000654075"/>
    </source>
</evidence>
<dbReference type="EMBL" id="CAJNNV010003145">
    <property type="protein sequence ID" value="CAE8588462.1"/>
    <property type="molecule type" value="Genomic_DNA"/>
</dbReference>
<evidence type="ECO:0000313" key="1">
    <source>
        <dbReference type="EMBL" id="CAE8588462.1"/>
    </source>
</evidence>